<feature type="transmembrane region" description="Helical" evidence="5">
    <location>
        <begin position="82"/>
        <end position="106"/>
    </location>
</feature>
<reference evidence="7" key="1">
    <citation type="journal article" date="2018" name="Front. Microbiol.">
        <title>Genome-Based Analysis Reveals the Taxonomy and Diversity of the Family Idiomarinaceae.</title>
        <authorList>
            <person name="Liu Y."/>
            <person name="Lai Q."/>
            <person name="Shao Z."/>
        </authorList>
    </citation>
    <scope>NUCLEOTIDE SEQUENCE [LARGE SCALE GENOMIC DNA]</scope>
    <source>
        <strain evidence="7">CVS-6</strain>
    </source>
</reference>
<dbReference type="InterPro" id="IPR019109">
    <property type="entry name" value="MamF_MmsF"/>
</dbReference>
<feature type="transmembrane region" description="Helical" evidence="5">
    <location>
        <begin position="29"/>
        <end position="48"/>
    </location>
</feature>
<comment type="caution">
    <text evidence="6">The sequence shown here is derived from an EMBL/GenBank/DDBJ whole genome shotgun (WGS) entry which is preliminary data.</text>
</comment>
<organism evidence="6 7">
    <name type="scientific">Pseudidiomarina insulisalsae</name>
    <dbReference type="NCBI Taxonomy" id="575789"/>
    <lineage>
        <taxon>Bacteria</taxon>
        <taxon>Pseudomonadati</taxon>
        <taxon>Pseudomonadota</taxon>
        <taxon>Gammaproteobacteria</taxon>
        <taxon>Alteromonadales</taxon>
        <taxon>Idiomarinaceae</taxon>
        <taxon>Pseudidiomarina</taxon>
    </lineage>
</organism>
<dbReference type="Proteomes" id="UP000288259">
    <property type="component" value="Unassembled WGS sequence"/>
</dbReference>
<dbReference type="AlphaFoldDB" id="A0A432YNJ2"/>
<keyword evidence="2 5" id="KW-0812">Transmembrane</keyword>
<evidence type="ECO:0000313" key="7">
    <source>
        <dbReference type="Proteomes" id="UP000288259"/>
    </source>
</evidence>
<evidence type="ECO:0000256" key="2">
    <source>
        <dbReference type="ARBA" id="ARBA00022692"/>
    </source>
</evidence>
<feature type="transmembrane region" description="Helical" evidence="5">
    <location>
        <begin position="60"/>
        <end position="76"/>
    </location>
</feature>
<sequence length="125" mass="14061">MEPVQETTVITGPSKEERTFAMLLHLSQLLGYIAPLAGFIAPIVMWLLKRDESAYIDANGKVVFNWLISAFIWGVISVILSFIVIGVFMLFALAICHIIFAIMGAIRANDGIVRHYPLTIKFFRF</sequence>
<dbReference type="RefSeq" id="WP_126753881.1">
    <property type="nucleotide sequence ID" value="NZ_PIPY01000003.1"/>
</dbReference>
<comment type="subcellular location">
    <subcellularLocation>
        <location evidence="1">Membrane</location>
        <topology evidence="1">Multi-pass membrane protein</topology>
    </subcellularLocation>
</comment>
<evidence type="ECO:0000256" key="4">
    <source>
        <dbReference type="ARBA" id="ARBA00023136"/>
    </source>
</evidence>
<dbReference type="OrthoDB" id="9808930at2"/>
<dbReference type="Pfam" id="PF09685">
    <property type="entry name" value="MamF_MmsF"/>
    <property type="match status" value="1"/>
</dbReference>
<keyword evidence="3 5" id="KW-1133">Transmembrane helix</keyword>
<evidence type="ECO:0000256" key="5">
    <source>
        <dbReference type="SAM" id="Phobius"/>
    </source>
</evidence>
<gene>
    <name evidence="6" type="ORF">CWI71_03520</name>
</gene>
<accession>A0A432YNJ2</accession>
<keyword evidence="4 5" id="KW-0472">Membrane</keyword>
<name>A0A432YNJ2_9GAMM</name>
<keyword evidence="7" id="KW-1185">Reference proteome</keyword>
<evidence type="ECO:0000256" key="3">
    <source>
        <dbReference type="ARBA" id="ARBA00022989"/>
    </source>
</evidence>
<proteinExistence type="predicted"/>
<protein>
    <recommendedName>
        <fullName evidence="8">DUF4870 domain-containing protein</fullName>
    </recommendedName>
</protein>
<dbReference type="EMBL" id="PIPY01000003">
    <property type="protein sequence ID" value="RUO62516.1"/>
    <property type="molecule type" value="Genomic_DNA"/>
</dbReference>
<evidence type="ECO:0000256" key="1">
    <source>
        <dbReference type="ARBA" id="ARBA00004141"/>
    </source>
</evidence>
<evidence type="ECO:0008006" key="8">
    <source>
        <dbReference type="Google" id="ProtNLM"/>
    </source>
</evidence>
<evidence type="ECO:0000313" key="6">
    <source>
        <dbReference type="EMBL" id="RUO62516.1"/>
    </source>
</evidence>